<keyword evidence="3" id="KW-1185">Reference proteome</keyword>
<dbReference type="InterPro" id="IPR035959">
    <property type="entry name" value="RutC-like_sf"/>
</dbReference>
<evidence type="ECO:0000313" key="3">
    <source>
        <dbReference type="Proteomes" id="UP000515369"/>
    </source>
</evidence>
<gene>
    <name evidence="2" type="ORF">H3H32_03125</name>
</gene>
<dbReference type="SUPFAM" id="SSF55298">
    <property type="entry name" value="YjgF-like"/>
    <property type="match status" value="1"/>
</dbReference>
<dbReference type="AlphaFoldDB" id="A0A7G5GYM3"/>
<dbReference type="InterPro" id="IPR006175">
    <property type="entry name" value="YjgF/YER057c/UK114"/>
</dbReference>
<dbReference type="Pfam" id="PF01042">
    <property type="entry name" value="Ribonuc_L-PSP"/>
    <property type="match status" value="1"/>
</dbReference>
<dbReference type="CDD" id="cd00448">
    <property type="entry name" value="YjgF_YER057c_UK114_family"/>
    <property type="match status" value="1"/>
</dbReference>
<proteinExistence type="predicted"/>
<feature type="signal peptide" evidence="1">
    <location>
        <begin position="1"/>
        <end position="19"/>
    </location>
</feature>
<evidence type="ECO:0000256" key="1">
    <source>
        <dbReference type="SAM" id="SignalP"/>
    </source>
</evidence>
<accession>A0A7G5GYM3</accession>
<keyword evidence="1" id="KW-0732">Signal</keyword>
<sequence length="151" mass="16454">MSYFLNFLVCISMASYSLAQSTDTAKAPSGYLYKVDNAIPGQTVYICGERPFNANGNLAGSGNLGAQTQQLFENIKTSLATVGMTLKDITQIKYFVKGETETSLVSNLDSQQLKSVQSTYLTIPPKIVDMKNVGQTVRNDVLIEIEVIAIK</sequence>
<dbReference type="Gene3D" id="3.30.1330.40">
    <property type="entry name" value="RutC-like"/>
    <property type="match status" value="1"/>
</dbReference>
<feature type="chain" id="PRO_5028878860" evidence="1">
    <location>
        <begin position="20"/>
        <end position="151"/>
    </location>
</feature>
<organism evidence="2 3">
    <name type="scientific">Spirosoma foliorum</name>
    <dbReference type="NCBI Taxonomy" id="2710596"/>
    <lineage>
        <taxon>Bacteria</taxon>
        <taxon>Pseudomonadati</taxon>
        <taxon>Bacteroidota</taxon>
        <taxon>Cytophagia</taxon>
        <taxon>Cytophagales</taxon>
        <taxon>Cytophagaceae</taxon>
        <taxon>Spirosoma</taxon>
    </lineage>
</organism>
<dbReference type="EMBL" id="CP059732">
    <property type="protein sequence ID" value="QMW03965.1"/>
    <property type="molecule type" value="Genomic_DNA"/>
</dbReference>
<evidence type="ECO:0000313" key="2">
    <source>
        <dbReference type="EMBL" id="QMW03965.1"/>
    </source>
</evidence>
<dbReference type="KEGG" id="sfol:H3H32_03125"/>
<name>A0A7G5GYM3_9BACT</name>
<reference evidence="2 3" key="1">
    <citation type="submission" date="2020-07" db="EMBL/GenBank/DDBJ databases">
        <title>Spirosoma foliorum sp. nov., isolated from the leaves on the Nejang mountain Korea, Republic of.</title>
        <authorList>
            <person name="Ho H."/>
            <person name="Lee Y.-J."/>
            <person name="Nurcahyanto D.-A."/>
            <person name="Kim S.-G."/>
        </authorList>
    </citation>
    <scope>NUCLEOTIDE SEQUENCE [LARGE SCALE GENOMIC DNA]</scope>
    <source>
        <strain evidence="2 3">PL0136</strain>
    </source>
</reference>
<dbReference type="RefSeq" id="WP_182461221.1">
    <property type="nucleotide sequence ID" value="NZ_CP059732.1"/>
</dbReference>
<dbReference type="Proteomes" id="UP000515369">
    <property type="component" value="Chromosome"/>
</dbReference>
<protein>
    <submittedName>
        <fullName evidence="2">RidA family protein</fullName>
    </submittedName>
</protein>